<comment type="caution">
    <text evidence="2">The sequence shown here is derived from an EMBL/GenBank/DDBJ whole genome shotgun (WGS) entry which is preliminary data.</text>
</comment>
<keyword evidence="1" id="KW-0472">Membrane</keyword>
<evidence type="ECO:0000313" key="2">
    <source>
        <dbReference type="EMBL" id="MFK7641578.1"/>
    </source>
</evidence>
<keyword evidence="1" id="KW-0812">Transmembrane</keyword>
<keyword evidence="3" id="KW-1185">Reference proteome</keyword>
<sequence>MQELKINELEQVSGGFLPALAAGAIILVAGWGYNDGRTDKYR</sequence>
<dbReference type="EMBL" id="JBJGEB010000003">
    <property type="protein sequence ID" value="MFK7641578.1"/>
    <property type="molecule type" value="Genomic_DNA"/>
</dbReference>
<dbReference type="InterPro" id="IPR010133">
    <property type="entry name" value="Bacteriocin_signal_seq"/>
</dbReference>
<reference evidence="2 3" key="1">
    <citation type="submission" date="2024-11" db="EMBL/GenBank/DDBJ databases">
        <authorList>
            <person name="Mikucki A.G."/>
            <person name="Kahler C.M."/>
        </authorList>
    </citation>
    <scope>NUCLEOTIDE SEQUENCE [LARGE SCALE GENOMIC DNA]</scope>
    <source>
        <strain evidence="2 3">EXNM717</strain>
    </source>
</reference>
<dbReference type="NCBIfam" id="TIGR01847">
    <property type="entry name" value="bacteriocin_sig"/>
    <property type="match status" value="1"/>
</dbReference>
<keyword evidence="1" id="KW-1133">Transmembrane helix</keyword>
<dbReference type="InterPro" id="IPR023991">
    <property type="entry name" value="Bacteriocin_IIb_lactobn/cerein"/>
</dbReference>
<feature type="transmembrane region" description="Helical" evidence="1">
    <location>
        <begin position="12"/>
        <end position="33"/>
    </location>
</feature>
<evidence type="ECO:0000256" key="1">
    <source>
        <dbReference type="SAM" id="Phobius"/>
    </source>
</evidence>
<proteinExistence type="predicted"/>
<protein>
    <submittedName>
        <fullName evidence="2">Class IIb bacteriocin, lactobin A/cerein 7B family</fullName>
    </submittedName>
</protein>
<evidence type="ECO:0000313" key="3">
    <source>
        <dbReference type="Proteomes" id="UP001621964"/>
    </source>
</evidence>
<accession>A0ABW8Q1Z8</accession>
<name>A0ABW8Q1Z8_9NEIS</name>
<dbReference type="Proteomes" id="UP001621964">
    <property type="component" value="Unassembled WGS sequence"/>
</dbReference>
<dbReference type="RefSeq" id="WP_377081751.1">
    <property type="nucleotide sequence ID" value="NZ_JBJGEB010000003.1"/>
</dbReference>
<organism evidence="2 3">
    <name type="scientific">Neisseria oralis</name>
    <dbReference type="NCBI Taxonomy" id="1107316"/>
    <lineage>
        <taxon>Bacteria</taxon>
        <taxon>Pseudomonadati</taxon>
        <taxon>Pseudomonadota</taxon>
        <taxon>Betaproteobacteria</taxon>
        <taxon>Neisseriales</taxon>
        <taxon>Neisseriaceae</taxon>
        <taxon>Neisseria</taxon>
    </lineage>
</organism>
<gene>
    <name evidence="2" type="ORF">ACI43T_03575</name>
</gene>
<dbReference type="NCBIfam" id="TIGR03949">
    <property type="entry name" value="bact_IIb_cerein"/>
    <property type="match status" value="1"/>
</dbReference>